<dbReference type="GO" id="GO:0003677">
    <property type="term" value="F:DNA binding"/>
    <property type="evidence" value="ECO:0007669"/>
    <property type="project" value="UniProtKB-KW"/>
</dbReference>
<dbReference type="InterPro" id="IPR036388">
    <property type="entry name" value="WH-like_DNA-bd_sf"/>
</dbReference>
<dbReference type="SMART" id="SM00100">
    <property type="entry name" value="cNMP"/>
    <property type="match status" value="1"/>
</dbReference>
<proteinExistence type="predicted"/>
<dbReference type="PROSITE" id="PS50042">
    <property type="entry name" value="CNMP_BINDING_3"/>
    <property type="match status" value="1"/>
</dbReference>
<dbReference type="Proteomes" id="UP000235616">
    <property type="component" value="Unassembled WGS sequence"/>
</dbReference>
<evidence type="ECO:0000256" key="3">
    <source>
        <dbReference type="ARBA" id="ARBA00023163"/>
    </source>
</evidence>
<evidence type="ECO:0000313" key="6">
    <source>
        <dbReference type="Proteomes" id="UP000235616"/>
    </source>
</evidence>
<evidence type="ECO:0000256" key="1">
    <source>
        <dbReference type="ARBA" id="ARBA00023015"/>
    </source>
</evidence>
<dbReference type="EMBL" id="PNYA01000024">
    <property type="protein sequence ID" value="PMS16479.1"/>
    <property type="molecule type" value="Genomic_DNA"/>
</dbReference>
<dbReference type="PANTHER" id="PTHR24567">
    <property type="entry name" value="CRP FAMILY TRANSCRIPTIONAL REGULATORY PROTEIN"/>
    <property type="match status" value="1"/>
</dbReference>
<keyword evidence="2" id="KW-0238">DNA-binding</keyword>
<dbReference type="Pfam" id="PF00027">
    <property type="entry name" value="cNMP_binding"/>
    <property type="match status" value="1"/>
</dbReference>
<dbReference type="GO" id="GO:0005829">
    <property type="term" value="C:cytosol"/>
    <property type="evidence" value="ECO:0007669"/>
    <property type="project" value="TreeGrafter"/>
</dbReference>
<protein>
    <submittedName>
        <fullName evidence="5">Crp/Fnr family transcriptional regulator</fullName>
    </submittedName>
</protein>
<dbReference type="InterPro" id="IPR014710">
    <property type="entry name" value="RmlC-like_jellyroll"/>
</dbReference>
<dbReference type="OrthoDB" id="8558412at2"/>
<gene>
    <name evidence="5" type="ORF">C0Z18_23225</name>
</gene>
<dbReference type="InterPro" id="IPR036390">
    <property type="entry name" value="WH_DNA-bd_sf"/>
</dbReference>
<keyword evidence="3" id="KW-0804">Transcription</keyword>
<sequence length="235" mass="26026">MTTYGADDGRPGIGRARLAHIAAWSIDLPDDEAERACAGIVEKTFARGTCICPKNTVLESWTGVVAGLVKVGTVSREGRNVTFTGVPAGGWFGEGTVLKNEPRRYDIVALRNTRMAFMDRATFMWLVEHSVVFNRFLVRQLNERLGHFMALLEYDRMLDATPRLARCIASLFNPVLYPGGGDHLEINQEELGLLSGITRQVANQALKTLQRDGVVRLEYGGITVVDLERLRNYGA</sequence>
<evidence type="ECO:0000313" key="5">
    <source>
        <dbReference type="EMBL" id="PMS16479.1"/>
    </source>
</evidence>
<organism evidence="5 6">
    <name type="scientific">Trinickia dabaoshanensis</name>
    <dbReference type="NCBI Taxonomy" id="564714"/>
    <lineage>
        <taxon>Bacteria</taxon>
        <taxon>Pseudomonadati</taxon>
        <taxon>Pseudomonadota</taxon>
        <taxon>Betaproteobacteria</taxon>
        <taxon>Burkholderiales</taxon>
        <taxon>Burkholderiaceae</taxon>
        <taxon>Trinickia</taxon>
    </lineage>
</organism>
<dbReference type="InterPro" id="IPR000595">
    <property type="entry name" value="cNMP-bd_dom"/>
</dbReference>
<dbReference type="PANTHER" id="PTHR24567:SF68">
    <property type="entry name" value="DNA-BINDING TRANSCRIPTIONAL DUAL REGULATOR CRP"/>
    <property type="match status" value="1"/>
</dbReference>
<dbReference type="SMART" id="SM00419">
    <property type="entry name" value="HTH_CRP"/>
    <property type="match status" value="1"/>
</dbReference>
<dbReference type="RefSeq" id="WP_102647800.1">
    <property type="nucleotide sequence ID" value="NZ_PNYA01000024.1"/>
</dbReference>
<dbReference type="SUPFAM" id="SSF46785">
    <property type="entry name" value="Winged helix' DNA-binding domain"/>
    <property type="match status" value="1"/>
</dbReference>
<keyword evidence="1" id="KW-0805">Transcription regulation</keyword>
<name>A0A2N7VH61_9BURK</name>
<dbReference type="Gene3D" id="2.60.120.10">
    <property type="entry name" value="Jelly Rolls"/>
    <property type="match status" value="1"/>
</dbReference>
<accession>A0A2N7VH61</accession>
<dbReference type="InterPro" id="IPR018490">
    <property type="entry name" value="cNMP-bd_dom_sf"/>
</dbReference>
<keyword evidence="6" id="KW-1185">Reference proteome</keyword>
<evidence type="ECO:0000256" key="2">
    <source>
        <dbReference type="ARBA" id="ARBA00023125"/>
    </source>
</evidence>
<dbReference type="Pfam" id="PF13545">
    <property type="entry name" value="HTH_Crp_2"/>
    <property type="match status" value="1"/>
</dbReference>
<reference evidence="5 6" key="1">
    <citation type="submission" date="2018-01" db="EMBL/GenBank/DDBJ databases">
        <title>Whole genome analyses suggest that Burkholderia sensu lato contains two further novel genera in the rhizoxinica-symbiotica group Mycetohabitans gen. nov., and Trinickia gen. nov.: implications for the evolution of diazotrophy and nodulation in the Burkholderiaceae.</title>
        <authorList>
            <person name="Estrada-de los Santos P."/>
            <person name="Palmer M."/>
            <person name="Chavez-Ramirez B."/>
            <person name="Beukes C."/>
            <person name="Steenkamp E.T."/>
            <person name="Hirsch A.M."/>
            <person name="Manyaka P."/>
            <person name="Maluk M."/>
            <person name="Lafos M."/>
            <person name="Crook M."/>
            <person name="Gross E."/>
            <person name="Simon M.F."/>
            <person name="Bueno dos Reis Junior F."/>
            <person name="Poole P.S."/>
            <person name="Venter S.N."/>
            <person name="James E.K."/>
        </authorList>
    </citation>
    <scope>NUCLEOTIDE SEQUENCE [LARGE SCALE GENOMIC DNA]</scope>
    <source>
        <strain evidence="5 6">GIMN1.004</strain>
    </source>
</reference>
<feature type="domain" description="Cyclic nucleotide-binding" evidence="4">
    <location>
        <begin position="27"/>
        <end position="144"/>
    </location>
</feature>
<dbReference type="CDD" id="cd00038">
    <property type="entry name" value="CAP_ED"/>
    <property type="match status" value="1"/>
</dbReference>
<dbReference type="GO" id="GO:0003700">
    <property type="term" value="F:DNA-binding transcription factor activity"/>
    <property type="evidence" value="ECO:0007669"/>
    <property type="project" value="TreeGrafter"/>
</dbReference>
<dbReference type="InterPro" id="IPR050397">
    <property type="entry name" value="Env_Response_Regulators"/>
</dbReference>
<dbReference type="AlphaFoldDB" id="A0A2N7VH61"/>
<dbReference type="Gene3D" id="1.10.10.10">
    <property type="entry name" value="Winged helix-like DNA-binding domain superfamily/Winged helix DNA-binding domain"/>
    <property type="match status" value="1"/>
</dbReference>
<comment type="caution">
    <text evidence="5">The sequence shown here is derived from an EMBL/GenBank/DDBJ whole genome shotgun (WGS) entry which is preliminary data.</text>
</comment>
<dbReference type="SUPFAM" id="SSF51206">
    <property type="entry name" value="cAMP-binding domain-like"/>
    <property type="match status" value="1"/>
</dbReference>
<evidence type="ECO:0000259" key="4">
    <source>
        <dbReference type="PROSITE" id="PS50042"/>
    </source>
</evidence>
<dbReference type="InterPro" id="IPR012318">
    <property type="entry name" value="HTH_CRP"/>
</dbReference>